<feature type="compositionally biased region" description="Low complexity" evidence="2">
    <location>
        <begin position="1022"/>
        <end position="1042"/>
    </location>
</feature>
<keyword evidence="1" id="KW-0597">Phosphoprotein</keyword>
<dbReference type="InterPro" id="IPR000219">
    <property type="entry name" value="DH_dom"/>
</dbReference>
<feature type="compositionally biased region" description="Basic and acidic residues" evidence="2">
    <location>
        <begin position="1164"/>
        <end position="1174"/>
    </location>
</feature>
<accession>A0A6J1TSM2</accession>
<feature type="region of interest" description="Disordered" evidence="2">
    <location>
        <begin position="452"/>
        <end position="500"/>
    </location>
</feature>
<dbReference type="Gene3D" id="1.20.900.10">
    <property type="entry name" value="Dbl homology (DH) domain"/>
    <property type="match status" value="1"/>
</dbReference>
<dbReference type="GeneID" id="113410855"/>
<keyword evidence="5" id="KW-1185">Reference proteome</keyword>
<dbReference type="Pfam" id="PF00621">
    <property type="entry name" value="RhoGEF"/>
    <property type="match status" value="1"/>
</dbReference>
<dbReference type="GO" id="GO:0005829">
    <property type="term" value="C:cytosol"/>
    <property type="evidence" value="ECO:0007669"/>
    <property type="project" value="UniProtKB-ARBA"/>
</dbReference>
<dbReference type="InterPro" id="IPR001849">
    <property type="entry name" value="PH_domain"/>
</dbReference>
<feature type="region of interest" description="Disordered" evidence="2">
    <location>
        <begin position="1013"/>
        <end position="1042"/>
    </location>
</feature>
<feature type="domain" description="PH" evidence="3">
    <location>
        <begin position="279"/>
        <end position="377"/>
    </location>
</feature>
<dbReference type="GO" id="GO:2000114">
    <property type="term" value="P:regulation of establishment of cell polarity"/>
    <property type="evidence" value="ECO:0007669"/>
    <property type="project" value="TreeGrafter"/>
</dbReference>
<feature type="domain" description="DH" evidence="4">
    <location>
        <begin position="75"/>
        <end position="255"/>
    </location>
</feature>
<dbReference type="Proteomes" id="UP000504612">
    <property type="component" value="Unplaced"/>
</dbReference>
<dbReference type="SUPFAM" id="SSF50729">
    <property type="entry name" value="PH domain-like"/>
    <property type="match status" value="1"/>
</dbReference>
<dbReference type="SMART" id="SM00325">
    <property type="entry name" value="RhoGEF"/>
    <property type="match status" value="1"/>
</dbReference>
<name>A0A6J1TSM2_9SAUR</name>
<sequence length="1239" mass="140284">MNVSEYSMRQLPATLINAPCILDDWKNMAQTPLDASALLKTGVLNNVNNNASSGPWRGLRSTSLSAAASHSKLSYLEQVLLEIVESERMYVLDLRSIIENYLGKIIDTQELLLRPEQVSALFGNIEDIYELNSELLQELDSCHNDPVAVAQCFVQRSQDFNIYTQYCNNYPNSVAALTECMRNKQLAKFFRERQEQIRHSLPLGSYLLKPVQRILKYHLLLQEIAKHFDREGDGYEVVEEAIATMTCVAWYINDMKRKHEHAVRLQEIQSLLINWKGPDLTTYGELVLEGTFRVHRVRNERTFFLLDKILLITKKRGDHYICKSHIPCSSLMLIESTRDSLCFTVTHYKHNKQQYNIQAKSGDEKRVWTHHLKRLILENHHAIIPQKAKEAILEMDSFYPPHFKYSPEHLKKSLSCQQPEDILKRNRSGRRQSEPYCGKTSAEKLLDGLHNSTAAAGPKSRRKSEPTKQILKQLSDKVGLKGKGHKTQEGPRQDHSSSIRERIVEIVSSVPKVRSPIELDKVLDISSQREECLEESPQHPDLDHHGLLDQGSDNTESAANVEELKPLSSEEEEEGEDGHAPQSSSILPFSVLDQASIIAERFASSLSRRNSLVHEEGKGYLTPKMASRSSSILSLEGGEKAECCNNGCTTVDSQSCSILQEPSAEPYNGACNGAVRPGLVEDHSSCRRKESMLSHQDRLLLDKIKSYYDDAEHQDANFSVKRRESLSFIPKGLVRNSVFRINSLPQPEPGQEVLKRKRPALLDNSVAGKAASLMHSNRPGAVLPLPHLETTSEENPMPITEAEFRSPCEMIKLWEEMEQPKRTEDCRERKANGGLGQTESYLKARLGNRENGFDFHEPLLILEDEDLGDIVEEEPVVPPPENKAPVEQTMPSGLPWKAAQELGSCDQDQSFPQMPPHIMQLAHLTEAELTEKVRNKVYQLARQYSLRIKNQKPPMRRRLAEVEEEMQRNTSTGQQGVVKREKGQKKSPLCLPNYEQIVLQEASSLGLLSSSSTCQKSPKRFSSSNSSVSLSSPTSSYTLSHSPLSPIMTEKFDWPDVRELRSRYSCQVAIEKCRPPLVNRSCSAPEKMVDDAKMQAESQGSKVIAKTDVKSQQWDKQSCRRKSSLDSIPKGLVCDMPKECCVTAEASLENNQHVIVIEKLPEGTNKAKADEREPQILSSSDQEKLSPKELVEWYKSYQDSEEHQRHEGDVQEAWWEKTSSQNNLVKNLREKFQTLNSTS</sequence>
<gene>
    <name evidence="6" type="primary">PLEKHG3</name>
</gene>
<evidence type="ECO:0000259" key="3">
    <source>
        <dbReference type="PROSITE" id="PS50003"/>
    </source>
</evidence>
<evidence type="ECO:0000256" key="2">
    <source>
        <dbReference type="SAM" id="MobiDB-lite"/>
    </source>
</evidence>
<dbReference type="FunFam" id="1.20.900.10:FF:000019">
    <property type="entry name" value="Pleckstrin homology domain-containing family G member 1"/>
    <property type="match status" value="1"/>
</dbReference>
<dbReference type="PANTHER" id="PTHR45924">
    <property type="entry name" value="FI17866P1"/>
    <property type="match status" value="1"/>
</dbReference>
<feature type="compositionally biased region" description="Basic and acidic residues" evidence="2">
    <location>
        <begin position="486"/>
        <end position="500"/>
    </location>
</feature>
<dbReference type="PROSITE" id="PS50003">
    <property type="entry name" value="PH_DOMAIN"/>
    <property type="match status" value="1"/>
</dbReference>
<evidence type="ECO:0000259" key="4">
    <source>
        <dbReference type="PROSITE" id="PS50010"/>
    </source>
</evidence>
<evidence type="ECO:0000313" key="5">
    <source>
        <dbReference type="Proteomes" id="UP000504612"/>
    </source>
</evidence>
<evidence type="ECO:0000313" key="6">
    <source>
        <dbReference type="RefSeq" id="XP_026521411.1"/>
    </source>
</evidence>
<dbReference type="GO" id="GO:0005085">
    <property type="term" value="F:guanyl-nucleotide exchange factor activity"/>
    <property type="evidence" value="ECO:0007669"/>
    <property type="project" value="InterPro"/>
</dbReference>
<dbReference type="InterPro" id="IPR011993">
    <property type="entry name" value="PH-like_dom_sf"/>
</dbReference>
<evidence type="ECO:0000256" key="1">
    <source>
        <dbReference type="ARBA" id="ARBA00022553"/>
    </source>
</evidence>
<organism evidence="5 6">
    <name type="scientific">Notechis scutatus</name>
    <name type="common">mainland tiger snake</name>
    <dbReference type="NCBI Taxonomy" id="8663"/>
    <lineage>
        <taxon>Eukaryota</taxon>
        <taxon>Metazoa</taxon>
        <taxon>Chordata</taxon>
        <taxon>Craniata</taxon>
        <taxon>Vertebrata</taxon>
        <taxon>Euteleostomi</taxon>
        <taxon>Lepidosauria</taxon>
        <taxon>Squamata</taxon>
        <taxon>Bifurcata</taxon>
        <taxon>Unidentata</taxon>
        <taxon>Episquamata</taxon>
        <taxon>Toxicofera</taxon>
        <taxon>Serpentes</taxon>
        <taxon>Colubroidea</taxon>
        <taxon>Elapidae</taxon>
        <taxon>Hydrophiinae</taxon>
        <taxon>Notechis</taxon>
    </lineage>
</organism>
<dbReference type="AlphaFoldDB" id="A0A6J1TSM2"/>
<reference evidence="6" key="1">
    <citation type="submission" date="2025-08" db="UniProtKB">
        <authorList>
            <consortium name="RefSeq"/>
        </authorList>
    </citation>
    <scope>IDENTIFICATION</scope>
</reference>
<dbReference type="RefSeq" id="XP_026521411.1">
    <property type="nucleotide sequence ID" value="XM_026665626.1"/>
</dbReference>
<dbReference type="PANTHER" id="PTHR45924:SF4">
    <property type="entry name" value="PLECKSTRIN HOMOLOGY DOMAIN-CONTAINING FAMILY G MEMBER 3"/>
    <property type="match status" value="1"/>
</dbReference>
<feature type="region of interest" description="Disordered" evidence="2">
    <location>
        <begin position="1164"/>
        <end position="1184"/>
    </location>
</feature>
<feature type="region of interest" description="Disordered" evidence="2">
    <location>
        <begin position="963"/>
        <end position="985"/>
    </location>
</feature>
<proteinExistence type="predicted"/>
<dbReference type="GO" id="GO:0031267">
    <property type="term" value="F:small GTPase binding"/>
    <property type="evidence" value="ECO:0007669"/>
    <property type="project" value="TreeGrafter"/>
</dbReference>
<dbReference type="InterPro" id="IPR043324">
    <property type="entry name" value="PH_PLEKHG1_G2_G3"/>
</dbReference>
<dbReference type="CTD" id="26030"/>
<dbReference type="InterPro" id="IPR055251">
    <property type="entry name" value="SOS1_NGEF_PH"/>
</dbReference>
<dbReference type="InterPro" id="IPR035899">
    <property type="entry name" value="DBL_dom_sf"/>
</dbReference>
<dbReference type="SUPFAM" id="SSF48065">
    <property type="entry name" value="DBL homology domain (DH-domain)"/>
    <property type="match status" value="1"/>
</dbReference>
<protein>
    <submittedName>
        <fullName evidence="6">Pleckstrin homology domain-containing family G member 3 isoform X4</fullName>
    </submittedName>
</protein>
<dbReference type="Pfam" id="PF22697">
    <property type="entry name" value="SOS1_NGEF_PH"/>
    <property type="match status" value="1"/>
</dbReference>
<dbReference type="PROSITE" id="PS50010">
    <property type="entry name" value="DH_2"/>
    <property type="match status" value="1"/>
</dbReference>
<dbReference type="CDD" id="cd13243">
    <property type="entry name" value="PH_PLEKHG1_G2_G3"/>
    <property type="match status" value="1"/>
</dbReference>
<dbReference type="CDD" id="cd00160">
    <property type="entry name" value="RhoGEF"/>
    <property type="match status" value="1"/>
</dbReference>
<feature type="compositionally biased region" description="Basic and acidic residues" evidence="2">
    <location>
        <begin position="528"/>
        <end position="547"/>
    </location>
</feature>
<dbReference type="Gene3D" id="2.30.29.30">
    <property type="entry name" value="Pleckstrin-homology domain (PH domain)/Phosphotyrosine-binding domain (PTB)"/>
    <property type="match status" value="1"/>
</dbReference>
<dbReference type="SMART" id="SM00233">
    <property type="entry name" value="PH"/>
    <property type="match status" value="1"/>
</dbReference>
<feature type="region of interest" description="Disordered" evidence="2">
    <location>
        <begin position="528"/>
        <end position="586"/>
    </location>
</feature>